<evidence type="ECO:0000313" key="3">
    <source>
        <dbReference type="Proteomes" id="UP001241926"/>
    </source>
</evidence>
<evidence type="ECO:0000256" key="1">
    <source>
        <dbReference type="SAM" id="Phobius"/>
    </source>
</evidence>
<keyword evidence="1" id="KW-1133">Transmembrane helix</keyword>
<feature type="transmembrane region" description="Helical" evidence="1">
    <location>
        <begin position="20"/>
        <end position="37"/>
    </location>
</feature>
<dbReference type="Proteomes" id="UP001241926">
    <property type="component" value="Unassembled WGS sequence"/>
</dbReference>
<accession>A0ABT7J0S9</accession>
<keyword evidence="1" id="KW-0472">Membrane</keyword>
<name>A0ABT7J0S9_9ACTN</name>
<reference evidence="2 3" key="1">
    <citation type="submission" date="2023-05" db="EMBL/GenBank/DDBJ databases">
        <title>Streptomyces fuscus sp. nov., a brown-black pigment producing actinomyces isolated from dry sand of Sea duck farm.</title>
        <authorList>
            <person name="Xie J."/>
            <person name="Shen N."/>
        </authorList>
    </citation>
    <scope>NUCLEOTIDE SEQUENCE [LARGE SCALE GENOMIC DNA]</scope>
    <source>
        <strain evidence="2 3">GXMU-J15</strain>
    </source>
</reference>
<organism evidence="2 3">
    <name type="scientific">Streptomyces fuscus</name>
    <dbReference type="NCBI Taxonomy" id="3048495"/>
    <lineage>
        <taxon>Bacteria</taxon>
        <taxon>Bacillati</taxon>
        <taxon>Actinomycetota</taxon>
        <taxon>Actinomycetes</taxon>
        <taxon>Kitasatosporales</taxon>
        <taxon>Streptomycetaceae</taxon>
        <taxon>Streptomyces</taxon>
    </lineage>
</organism>
<keyword evidence="3" id="KW-1185">Reference proteome</keyword>
<dbReference type="EMBL" id="JASJUS010000016">
    <property type="protein sequence ID" value="MDL2078465.1"/>
    <property type="molecule type" value="Genomic_DNA"/>
</dbReference>
<sequence length="41" mass="4459">MADDKSTRAATLCADLAKRVIAALSARAMWAAVLYLLHRDV</sequence>
<evidence type="ECO:0000313" key="2">
    <source>
        <dbReference type="EMBL" id="MDL2078465.1"/>
    </source>
</evidence>
<protein>
    <submittedName>
        <fullName evidence="2">Uncharacterized protein</fullName>
    </submittedName>
</protein>
<dbReference type="RefSeq" id="WP_255310380.1">
    <property type="nucleotide sequence ID" value="NZ_JASJUS010000016.1"/>
</dbReference>
<comment type="caution">
    <text evidence="2">The sequence shown here is derived from an EMBL/GenBank/DDBJ whole genome shotgun (WGS) entry which is preliminary data.</text>
</comment>
<proteinExistence type="predicted"/>
<keyword evidence="1" id="KW-0812">Transmembrane</keyword>
<gene>
    <name evidence="2" type="ORF">QNN03_18685</name>
</gene>